<sequence>MEDELMDFSGNFPDEIQRTIQETLLSNEELMNATSSTIMVEVMPATTTIVPYLEYSPNFYRIGMLSLRCLLSLLILVLSGTIKRDFLKIFVLLIIVPIVFDCGFDIYTEIKTSISIYDKEEVVRFITNTFTYLESMRQHSRAGTLQNGAIAIYREELTRHTGYNIFNNEPLFAIVSYILADVLFWSTLFTSVVAFFYAHKAIVRPEEINYIPYIWTFLKVQLFPILFTLIDTLMASFESLLVFCRRRDDYTKSSPYDQQRLPIRLAVRMFEDHHAAFLIRPLVILVAILVFIAPYRKRFVRFFCACCRRN</sequence>
<dbReference type="STRING" id="27835.A0A0N4YB38"/>
<feature type="transmembrane region" description="Helical" evidence="1">
    <location>
        <begin position="275"/>
        <end position="293"/>
    </location>
</feature>
<dbReference type="EMBL" id="UYSL01021107">
    <property type="protein sequence ID" value="VDL77242.1"/>
    <property type="molecule type" value="Genomic_DNA"/>
</dbReference>
<dbReference type="OMA" id="GLLAFKC"/>
<feature type="transmembrane region" description="Helical" evidence="1">
    <location>
        <begin position="59"/>
        <end position="79"/>
    </location>
</feature>
<dbReference type="WBParaSite" id="NBR_0001365201-mRNA-1">
    <property type="protein sequence ID" value="NBR_0001365201-mRNA-1"/>
    <property type="gene ID" value="NBR_0001365201"/>
</dbReference>
<reference evidence="4" key="1">
    <citation type="submission" date="2017-02" db="UniProtKB">
        <authorList>
            <consortium name="WormBaseParasite"/>
        </authorList>
    </citation>
    <scope>IDENTIFICATION</scope>
</reference>
<evidence type="ECO:0000313" key="2">
    <source>
        <dbReference type="EMBL" id="VDL77242.1"/>
    </source>
</evidence>
<name>A0A0N4YB38_NIPBR</name>
<keyword evidence="1" id="KW-0472">Membrane</keyword>
<protein>
    <submittedName>
        <fullName evidence="2 4">Uncharacterized protein</fullName>
    </submittedName>
</protein>
<proteinExistence type="predicted"/>
<gene>
    <name evidence="2" type="ORF">NBR_LOCUS13653</name>
</gene>
<keyword evidence="3" id="KW-1185">Reference proteome</keyword>
<feature type="transmembrane region" description="Helical" evidence="1">
    <location>
        <begin position="86"/>
        <end position="107"/>
    </location>
</feature>
<feature type="transmembrane region" description="Helical" evidence="1">
    <location>
        <begin position="171"/>
        <end position="198"/>
    </location>
</feature>
<dbReference type="AlphaFoldDB" id="A0A0N4YB38"/>
<keyword evidence="1" id="KW-0812">Transmembrane</keyword>
<evidence type="ECO:0000313" key="3">
    <source>
        <dbReference type="Proteomes" id="UP000271162"/>
    </source>
</evidence>
<reference evidence="2 3" key="2">
    <citation type="submission" date="2018-11" db="EMBL/GenBank/DDBJ databases">
        <authorList>
            <consortium name="Pathogen Informatics"/>
        </authorList>
    </citation>
    <scope>NUCLEOTIDE SEQUENCE [LARGE SCALE GENOMIC DNA]</scope>
</reference>
<evidence type="ECO:0000256" key="1">
    <source>
        <dbReference type="SAM" id="Phobius"/>
    </source>
</evidence>
<accession>A0A0N4YB38</accession>
<evidence type="ECO:0000313" key="4">
    <source>
        <dbReference type="WBParaSite" id="NBR_0001365201-mRNA-1"/>
    </source>
</evidence>
<organism evidence="4">
    <name type="scientific">Nippostrongylus brasiliensis</name>
    <name type="common">Rat hookworm</name>
    <dbReference type="NCBI Taxonomy" id="27835"/>
    <lineage>
        <taxon>Eukaryota</taxon>
        <taxon>Metazoa</taxon>
        <taxon>Ecdysozoa</taxon>
        <taxon>Nematoda</taxon>
        <taxon>Chromadorea</taxon>
        <taxon>Rhabditida</taxon>
        <taxon>Rhabditina</taxon>
        <taxon>Rhabditomorpha</taxon>
        <taxon>Strongyloidea</taxon>
        <taxon>Heligmosomidae</taxon>
        <taxon>Nippostrongylus</taxon>
    </lineage>
</organism>
<feature type="transmembrane region" description="Helical" evidence="1">
    <location>
        <begin position="210"/>
        <end position="230"/>
    </location>
</feature>
<dbReference type="Proteomes" id="UP000271162">
    <property type="component" value="Unassembled WGS sequence"/>
</dbReference>
<keyword evidence="1" id="KW-1133">Transmembrane helix</keyword>